<evidence type="ECO:0000256" key="2">
    <source>
        <dbReference type="ARBA" id="ARBA00023125"/>
    </source>
</evidence>
<dbReference type="InterPro" id="IPR036390">
    <property type="entry name" value="WH_DNA-bd_sf"/>
</dbReference>
<dbReference type="InterPro" id="IPR036388">
    <property type="entry name" value="WH-like_DNA-bd_sf"/>
</dbReference>
<keyword evidence="1" id="KW-0805">Transcription regulation</keyword>
<dbReference type="InterPro" id="IPR008920">
    <property type="entry name" value="TF_FadR/GntR_C"/>
</dbReference>
<keyword evidence="6" id="KW-1185">Reference proteome</keyword>
<dbReference type="PRINTS" id="PR00035">
    <property type="entry name" value="HTHGNTR"/>
</dbReference>
<evidence type="ECO:0000256" key="1">
    <source>
        <dbReference type="ARBA" id="ARBA00023015"/>
    </source>
</evidence>
<accession>A0ABP4Y7J9</accession>
<evidence type="ECO:0000256" key="3">
    <source>
        <dbReference type="ARBA" id="ARBA00023163"/>
    </source>
</evidence>
<dbReference type="PROSITE" id="PS50949">
    <property type="entry name" value="HTH_GNTR"/>
    <property type="match status" value="1"/>
</dbReference>
<comment type="caution">
    <text evidence="5">The sequence shown here is derived from an EMBL/GenBank/DDBJ whole genome shotgun (WGS) entry which is preliminary data.</text>
</comment>
<dbReference type="SUPFAM" id="SSF46785">
    <property type="entry name" value="Winged helix' DNA-binding domain"/>
    <property type="match status" value="1"/>
</dbReference>
<dbReference type="InterPro" id="IPR011711">
    <property type="entry name" value="GntR_C"/>
</dbReference>
<protein>
    <submittedName>
        <fullName evidence="5">FadR/GntR family transcriptional regulator</fullName>
    </submittedName>
</protein>
<proteinExistence type="predicted"/>
<dbReference type="SUPFAM" id="SSF48008">
    <property type="entry name" value="GntR ligand-binding domain-like"/>
    <property type="match status" value="1"/>
</dbReference>
<keyword evidence="2" id="KW-0238">DNA-binding</keyword>
<evidence type="ECO:0000313" key="5">
    <source>
        <dbReference type="EMBL" id="GAA1804516.1"/>
    </source>
</evidence>
<evidence type="ECO:0000259" key="4">
    <source>
        <dbReference type="PROSITE" id="PS50949"/>
    </source>
</evidence>
<dbReference type="InterPro" id="IPR000524">
    <property type="entry name" value="Tscrpt_reg_HTH_GntR"/>
</dbReference>
<sequence length="235" mass="25647">MDPAPPVRRDRAISGEVGAYLERLTRDLRPGDRLPPERQLAETLAVSRTSVREALRELEQRRLIARSPGRGTTVLAPPAAADALTELAGDAAEQADVAELRLLVEPQIAGLAARRATDTDLVVLEQTLTGSHAGLTAAESLDLDMRFHLQLAAAAHNPLLVSLCDLTNTWVRDVRLRSHRSRAGRRSSVEWHHRIYQAVAAGDEAAARQAMTDHLAAVATLVRQTPRSERLAPVR</sequence>
<gene>
    <name evidence="5" type="ORF">GCM10009682_27710</name>
</gene>
<reference evidence="6" key="1">
    <citation type="journal article" date="2019" name="Int. J. Syst. Evol. Microbiol.">
        <title>The Global Catalogue of Microorganisms (GCM) 10K type strain sequencing project: providing services to taxonomists for standard genome sequencing and annotation.</title>
        <authorList>
            <consortium name="The Broad Institute Genomics Platform"/>
            <consortium name="The Broad Institute Genome Sequencing Center for Infectious Disease"/>
            <person name="Wu L."/>
            <person name="Ma J."/>
        </authorList>
    </citation>
    <scope>NUCLEOTIDE SEQUENCE [LARGE SCALE GENOMIC DNA]</scope>
    <source>
        <strain evidence="6">JCM 13250</strain>
    </source>
</reference>
<dbReference type="SMART" id="SM00895">
    <property type="entry name" value="FCD"/>
    <property type="match status" value="1"/>
</dbReference>
<dbReference type="PANTHER" id="PTHR43537:SF5">
    <property type="entry name" value="UXU OPERON TRANSCRIPTIONAL REGULATOR"/>
    <property type="match status" value="1"/>
</dbReference>
<dbReference type="Gene3D" id="1.20.120.530">
    <property type="entry name" value="GntR ligand-binding domain-like"/>
    <property type="match status" value="1"/>
</dbReference>
<dbReference type="PANTHER" id="PTHR43537">
    <property type="entry name" value="TRANSCRIPTIONAL REGULATOR, GNTR FAMILY"/>
    <property type="match status" value="1"/>
</dbReference>
<dbReference type="RefSeq" id="WP_344130641.1">
    <property type="nucleotide sequence ID" value="NZ_BAAALT010000076.1"/>
</dbReference>
<dbReference type="SMART" id="SM00345">
    <property type="entry name" value="HTH_GNTR"/>
    <property type="match status" value="1"/>
</dbReference>
<keyword evidence="3" id="KW-0804">Transcription</keyword>
<organism evidence="5 6">
    <name type="scientific">Luedemannella flava</name>
    <dbReference type="NCBI Taxonomy" id="349316"/>
    <lineage>
        <taxon>Bacteria</taxon>
        <taxon>Bacillati</taxon>
        <taxon>Actinomycetota</taxon>
        <taxon>Actinomycetes</taxon>
        <taxon>Micromonosporales</taxon>
        <taxon>Micromonosporaceae</taxon>
        <taxon>Luedemannella</taxon>
    </lineage>
</organism>
<dbReference type="Gene3D" id="1.10.10.10">
    <property type="entry name" value="Winged helix-like DNA-binding domain superfamily/Winged helix DNA-binding domain"/>
    <property type="match status" value="1"/>
</dbReference>
<dbReference type="EMBL" id="BAAALT010000076">
    <property type="protein sequence ID" value="GAA1804516.1"/>
    <property type="molecule type" value="Genomic_DNA"/>
</dbReference>
<evidence type="ECO:0000313" key="6">
    <source>
        <dbReference type="Proteomes" id="UP001500218"/>
    </source>
</evidence>
<dbReference type="Pfam" id="PF07729">
    <property type="entry name" value="FCD"/>
    <property type="match status" value="1"/>
</dbReference>
<dbReference type="Proteomes" id="UP001500218">
    <property type="component" value="Unassembled WGS sequence"/>
</dbReference>
<dbReference type="Pfam" id="PF00392">
    <property type="entry name" value="GntR"/>
    <property type="match status" value="1"/>
</dbReference>
<dbReference type="CDD" id="cd07377">
    <property type="entry name" value="WHTH_GntR"/>
    <property type="match status" value="1"/>
</dbReference>
<feature type="domain" description="HTH gntR-type" evidence="4">
    <location>
        <begin position="7"/>
        <end position="77"/>
    </location>
</feature>
<name>A0ABP4Y7J9_9ACTN</name>